<evidence type="ECO:0000313" key="2">
    <source>
        <dbReference type="EMBL" id="OIU70428.1"/>
    </source>
</evidence>
<organism evidence="2 3">
    <name type="scientific">Rossellomorea aquimaris</name>
    <dbReference type="NCBI Taxonomy" id="189382"/>
    <lineage>
        <taxon>Bacteria</taxon>
        <taxon>Bacillati</taxon>
        <taxon>Bacillota</taxon>
        <taxon>Bacilli</taxon>
        <taxon>Bacillales</taxon>
        <taxon>Bacillaceae</taxon>
        <taxon>Rossellomorea</taxon>
    </lineage>
</organism>
<comment type="caution">
    <text evidence="2">The sequence shown here is derived from an EMBL/GenBank/DDBJ whole genome shotgun (WGS) entry which is preliminary data.</text>
</comment>
<proteinExistence type="predicted"/>
<keyword evidence="3" id="KW-1185">Reference proteome</keyword>
<dbReference type="Proteomes" id="UP000182062">
    <property type="component" value="Unassembled WGS sequence"/>
</dbReference>
<reference evidence="2 3" key="1">
    <citation type="submission" date="2016-09" db="EMBL/GenBank/DDBJ databases">
        <title>Bacillus aquimaris SAMM genome sequence reveals colonization and biosurfactant production capacities.</title>
        <authorList>
            <person name="Waghmode S.R."/>
            <person name="Suryavanshi M.V."/>
        </authorList>
    </citation>
    <scope>NUCLEOTIDE SEQUENCE [LARGE SCALE GENOMIC DNA]</scope>
    <source>
        <strain evidence="2 3">SAMM</strain>
    </source>
</reference>
<feature type="region of interest" description="Disordered" evidence="1">
    <location>
        <begin position="46"/>
        <end position="70"/>
    </location>
</feature>
<name>A0A1J6W1F6_9BACI</name>
<protein>
    <submittedName>
        <fullName evidence="2">Uncharacterized protein</fullName>
    </submittedName>
</protein>
<dbReference type="EMBL" id="MINN01000106">
    <property type="protein sequence ID" value="OIU70428.1"/>
    <property type="molecule type" value="Genomic_DNA"/>
</dbReference>
<accession>A0A1J6W1F6</accession>
<evidence type="ECO:0000313" key="3">
    <source>
        <dbReference type="Proteomes" id="UP000182062"/>
    </source>
</evidence>
<dbReference type="AlphaFoldDB" id="A0A1J6W1F6"/>
<sequence length="70" mass="8070">MAYNPAARIRTGSLTKQWFYEPFLFCAKKEKSFPVITGKLIKDNRKMSWPPDEEPSSHPAPSTTFRLQPV</sequence>
<gene>
    <name evidence="2" type="ORF">BHE18_11985</name>
</gene>
<feature type="compositionally biased region" description="Polar residues" evidence="1">
    <location>
        <begin position="59"/>
        <end position="70"/>
    </location>
</feature>
<evidence type="ECO:0000256" key="1">
    <source>
        <dbReference type="SAM" id="MobiDB-lite"/>
    </source>
</evidence>